<evidence type="ECO:0000313" key="1">
    <source>
        <dbReference type="EMBL" id="MDS1824560.1"/>
    </source>
</evidence>
<name>A0AAW8QAM1_VIBPH</name>
<dbReference type="EMBL" id="JAUHGG010000032">
    <property type="protein sequence ID" value="MDS1824560.1"/>
    <property type="molecule type" value="Genomic_DNA"/>
</dbReference>
<dbReference type="Gene3D" id="2.20.110.10">
    <property type="entry name" value="Histone H3 K4-specific methyltransferase SET7/9 N-terminal domain"/>
    <property type="match status" value="1"/>
</dbReference>
<proteinExistence type="predicted"/>
<gene>
    <name evidence="1" type="ORF">QX249_28520</name>
</gene>
<organism evidence="1 2">
    <name type="scientific">Vibrio parahaemolyticus</name>
    <dbReference type="NCBI Taxonomy" id="670"/>
    <lineage>
        <taxon>Bacteria</taxon>
        <taxon>Pseudomonadati</taxon>
        <taxon>Pseudomonadota</taxon>
        <taxon>Gammaproteobacteria</taxon>
        <taxon>Vibrionales</taxon>
        <taxon>Vibrionaceae</taxon>
        <taxon>Vibrio</taxon>
    </lineage>
</organism>
<dbReference type="AlphaFoldDB" id="A0AAW8QAM1"/>
<dbReference type="RefSeq" id="WP_053305100.1">
    <property type="nucleotide sequence ID" value="NZ_CP034289.1"/>
</dbReference>
<dbReference type="SUPFAM" id="SSF82185">
    <property type="entry name" value="Histone H3 K4-specific methyltransferase SET7/9 N-terminal domain"/>
    <property type="match status" value="1"/>
</dbReference>
<protein>
    <submittedName>
        <fullName evidence="1">Uncharacterized protein</fullName>
    </submittedName>
</protein>
<dbReference type="Proteomes" id="UP001253193">
    <property type="component" value="Unassembled WGS sequence"/>
</dbReference>
<reference evidence="1" key="1">
    <citation type="submission" date="2023-06" db="EMBL/GenBank/DDBJ databases">
        <title>Genomic Diversity of Vibrio spp. and Metagenomic Analysis of Pathogens in Florida Gulf Coastal Waters Following Hurricane Ian.</title>
        <authorList>
            <person name="Brumfield K.D."/>
        </authorList>
    </citation>
    <scope>NUCLEOTIDE SEQUENCE</scope>
    <source>
        <strain evidence="1">WBS2B-138</strain>
    </source>
</reference>
<accession>A0AAW8QAM1</accession>
<sequence length="75" mass="8494">MEPVFSEVTIKNEPGSNVLTNRYIDGKCTWFREDGSICEVASYLMGMLHGENVVYNLDGTIKSYVYYSFGKPLKS</sequence>
<evidence type="ECO:0000313" key="2">
    <source>
        <dbReference type="Proteomes" id="UP001253193"/>
    </source>
</evidence>
<comment type="caution">
    <text evidence="1">The sequence shown here is derived from an EMBL/GenBank/DDBJ whole genome shotgun (WGS) entry which is preliminary data.</text>
</comment>